<proteinExistence type="predicted"/>
<name>F4KW97_HALH1</name>
<evidence type="ECO:0000313" key="1">
    <source>
        <dbReference type="EMBL" id="AEE49285.1"/>
    </source>
</evidence>
<protein>
    <submittedName>
        <fullName evidence="1">Uncharacterized protein</fullName>
    </submittedName>
</protein>
<dbReference type="STRING" id="760192.Halhy_1390"/>
<dbReference type="Proteomes" id="UP000008461">
    <property type="component" value="Chromosome"/>
</dbReference>
<organism evidence="1 2">
    <name type="scientific">Haliscomenobacter hydrossis (strain ATCC 27775 / DSM 1100 / LMG 10767 / O)</name>
    <dbReference type="NCBI Taxonomy" id="760192"/>
    <lineage>
        <taxon>Bacteria</taxon>
        <taxon>Pseudomonadati</taxon>
        <taxon>Bacteroidota</taxon>
        <taxon>Saprospiria</taxon>
        <taxon>Saprospirales</taxon>
        <taxon>Haliscomenobacteraceae</taxon>
        <taxon>Haliscomenobacter</taxon>
    </lineage>
</organism>
<dbReference type="EMBL" id="CP002691">
    <property type="protein sequence ID" value="AEE49285.1"/>
    <property type="molecule type" value="Genomic_DNA"/>
</dbReference>
<dbReference type="AlphaFoldDB" id="F4KW97"/>
<reference evidence="1 2" key="1">
    <citation type="journal article" date="2011" name="Stand. Genomic Sci.">
        <title>Complete genome sequence of Haliscomenobacter hydrossis type strain (O).</title>
        <authorList>
            <consortium name="US DOE Joint Genome Institute (JGI-PGF)"/>
            <person name="Daligault H."/>
            <person name="Lapidus A."/>
            <person name="Zeytun A."/>
            <person name="Nolan M."/>
            <person name="Lucas S."/>
            <person name="Del Rio T.G."/>
            <person name="Tice H."/>
            <person name="Cheng J.F."/>
            <person name="Tapia R."/>
            <person name="Han C."/>
            <person name="Goodwin L."/>
            <person name="Pitluck S."/>
            <person name="Liolios K."/>
            <person name="Pagani I."/>
            <person name="Ivanova N."/>
            <person name="Huntemann M."/>
            <person name="Mavromatis K."/>
            <person name="Mikhailova N."/>
            <person name="Pati A."/>
            <person name="Chen A."/>
            <person name="Palaniappan K."/>
            <person name="Land M."/>
            <person name="Hauser L."/>
            <person name="Brambilla E.M."/>
            <person name="Rohde M."/>
            <person name="Verbarg S."/>
            <person name="Goker M."/>
            <person name="Bristow J."/>
            <person name="Eisen J.A."/>
            <person name="Markowitz V."/>
            <person name="Hugenholtz P."/>
            <person name="Kyrpides N.C."/>
            <person name="Klenk H.P."/>
            <person name="Woyke T."/>
        </authorList>
    </citation>
    <scope>NUCLEOTIDE SEQUENCE [LARGE SCALE GENOMIC DNA]</scope>
    <source>
        <strain evidence="2">ATCC 27775 / DSM 1100 / LMG 10767 / O</strain>
    </source>
</reference>
<accession>F4KW97</accession>
<gene>
    <name evidence="1" type="ordered locus">Halhy_1390</name>
</gene>
<keyword evidence="2" id="KW-1185">Reference proteome</keyword>
<sequence>MQKYGTKPVDLLRRETAWLKNGLFFLLFVYFRVRSAATDSKISLNQEKNPLFLISSAPVATSLVFYTTNS</sequence>
<evidence type="ECO:0000313" key="2">
    <source>
        <dbReference type="Proteomes" id="UP000008461"/>
    </source>
</evidence>
<reference key="2">
    <citation type="submission" date="2011-04" db="EMBL/GenBank/DDBJ databases">
        <title>Complete sequence of chromosome of Haliscomenobacter hydrossis DSM 1100.</title>
        <authorList>
            <consortium name="US DOE Joint Genome Institute (JGI-PGF)"/>
            <person name="Lucas S."/>
            <person name="Han J."/>
            <person name="Lapidus A."/>
            <person name="Bruce D."/>
            <person name="Goodwin L."/>
            <person name="Pitluck S."/>
            <person name="Peters L."/>
            <person name="Kyrpides N."/>
            <person name="Mavromatis K."/>
            <person name="Ivanova N."/>
            <person name="Ovchinnikova G."/>
            <person name="Pagani I."/>
            <person name="Daligault H."/>
            <person name="Detter J.C."/>
            <person name="Han C."/>
            <person name="Land M."/>
            <person name="Hauser L."/>
            <person name="Markowitz V."/>
            <person name="Cheng J.-F."/>
            <person name="Hugenholtz P."/>
            <person name="Woyke T."/>
            <person name="Wu D."/>
            <person name="Verbarg S."/>
            <person name="Frueling A."/>
            <person name="Brambilla E."/>
            <person name="Klenk H.-P."/>
            <person name="Eisen J.A."/>
        </authorList>
    </citation>
    <scope>NUCLEOTIDE SEQUENCE</scope>
    <source>
        <strain>DSM 1100</strain>
    </source>
</reference>
<dbReference type="KEGG" id="hhy:Halhy_1390"/>
<dbReference type="HOGENOM" id="CLU_2752195_0_0_10"/>